<dbReference type="WBParaSite" id="jg7543">
    <property type="protein sequence ID" value="jg7543"/>
    <property type="gene ID" value="jg7543"/>
</dbReference>
<dbReference type="AlphaFoldDB" id="A0A915ELB8"/>
<dbReference type="Proteomes" id="UP000887574">
    <property type="component" value="Unplaced"/>
</dbReference>
<keyword evidence="1" id="KW-1185">Reference proteome</keyword>
<evidence type="ECO:0000313" key="1">
    <source>
        <dbReference type="Proteomes" id="UP000887574"/>
    </source>
</evidence>
<accession>A0A915ELB8</accession>
<sequence>MPISRSSESILEWSPTQGIEIFVILAPSNMASRKRKNVSGDDLKAEEELESKLIGIVLLYPILWDMGHSEYKKH</sequence>
<proteinExistence type="predicted"/>
<evidence type="ECO:0000313" key="2">
    <source>
        <dbReference type="WBParaSite" id="jg7543"/>
    </source>
</evidence>
<protein>
    <submittedName>
        <fullName evidence="2">Uncharacterized protein</fullName>
    </submittedName>
</protein>
<organism evidence="1 2">
    <name type="scientific">Ditylenchus dipsaci</name>
    <dbReference type="NCBI Taxonomy" id="166011"/>
    <lineage>
        <taxon>Eukaryota</taxon>
        <taxon>Metazoa</taxon>
        <taxon>Ecdysozoa</taxon>
        <taxon>Nematoda</taxon>
        <taxon>Chromadorea</taxon>
        <taxon>Rhabditida</taxon>
        <taxon>Tylenchina</taxon>
        <taxon>Tylenchomorpha</taxon>
        <taxon>Sphaerularioidea</taxon>
        <taxon>Anguinidae</taxon>
        <taxon>Anguininae</taxon>
        <taxon>Ditylenchus</taxon>
    </lineage>
</organism>
<reference evidence="2" key="1">
    <citation type="submission" date="2022-11" db="UniProtKB">
        <authorList>
            <consortium name="WormBaseParasite"/>
        </authorList>
    </citation>
    <scope>IDENTIFICATION</scope>
</reference>
<name>A0A915ELB8_9BILA</name>